<dbReference type="EMBL" id="BLPG01000001">
    <property type="protein sequence ID" value="GFJ89393.1"/>
    <property type="molecule type" value="Genomic_DNA"/>
</dbReference>
<dbReference type="AlphaFoldDB" id="A0A6V8KWD4"/>
<dbReference type="RefSeq" id="WP_246277886.1">
    <property type="nucleotide sequence ID" value="NZ_BLPG01000001.1"/>
</dbReference>
<evidence type="ECO:0000313" key="2">
    <source>
        <dbReference type="Proteomes" id="UP000482960"/>
    </source>
</evidence>
<sequence>MYPSIARTAQSEPYWAGRTRLHGVTPATDVVSAVSTRGWVRFMLTTEAGLPPEFLTRLVPPSGRTVHVVVDASWATVDWPRRVPDGVVLHPLPSCERGR</sequence>
<organism evidence="1 2">
    <name type="scientific">Phytohabitans rumicis</name>
    <dbReference type="NCBI Taxonomy" id="1076125"/>
    <lineage>
        <taxon>Bacteria</taxon>
        <taxon>Bacillati</taxon>
        <taxon>Actinomycetota</taxon>
        <taxon>Actinomycetes</taxon>
        <taxon>Micromonosporales</taxon>
        <taxon>Micromonosporaceae</taxon>
    </lineage>
</organism>
<evidence type="ECO:0000313" key="1">
    <source>
        <dbReference type="EMBL" id="GFJ89393.1"/>
    </source>
</evidence>
<dbReference type="Proteomes" id="UP000482960">
    <property type="component" value="Unassembled WGS sequence"/>
</dbReference>
<comment type="caution">
    <text evidence="1">The sequence shown here is derived from an EMBL/GenBank/DDBJ whole genome shotgun (WGS) entry which is preliminary data.</text>
</comment>
<keyword evidence="2" id="KW-1185">Reference proteome</keyword>
<proteinExistence type="predicted"/>
<accession>A0A6V8KWD4</accession>
<reference evidence="1 2" key="1">
    <citation type="submission" date="2020-03" db="EMBL/GenBank/DDBJ databases">
        <title>Whole genome shotgun sequence of Phytohabitans rumicis NBRC 108638.</title>
        <authorList>
            <person name="Komaki H."/>
            <person name="Tamura T."/>
        </authorList>
    </citation>
    <scope>NUCLEOTIDE SEQUENCE [LARGE SCALE GENOMIC DNA]</scope>
    <source>
        <strain evidence="1 2">NBRC 108638</strain>
    </source>
</reference>
<protein>
    <submittedName>
        <fullName evidence="1">Uncharacterized protein</fullName>
    </submittedName>
</protein>
<gene>
    <name evidence="1" type="ORF">Prum_030350</name>
</gene>
<name>A0A6V8KWD4_9ACTN</name>
<reference evidence="1 2" key="2">
    <citation type="submission" date="2020-03" db="EMBL/GenBank/DDBJ databases">
        <authorList>
            <person name="Ichikawa N."/>
            <person name="Kimura A."/>
            <person name="Kitahashi Y."/>
            <person name="Uohara A."/>
        </authorList>
    </citation>
    <scope>NUCLEOTIDE SEQUENCE [LARGE SCALE GENOMIC DNA]</scope>
    <source>
        <strain evidence="1 2">NBRC 108638</strain>
    </source>
</reference>